<evidence type="ECO:0000256" key="1">
    <source>
        <dbReference type="ARBA" id="ARBA00006479"/>
    </source>
</evidence>
<protein>
    <submittedName>
        <fullName evidence="2">Glucokinase</fullName>
    </submittedName>
</protein>
<dbReference type="InterPro" id="IPR043129">
    <property type="entry name" value="ATPase_NBD"/>
</dbReference>
<dbReference type="EMBL" id="FOZL01000002">
    <property type="protein sequence ID" value="SFS21078.1"/>
    <property type="molecule type" value="Genomic_DNA"/>
</dbReference>
<reference evidence="2 3" key="1">
    <citation type="submission" date="2016-10" db="EMBL/GenBank/DDBJ databases">
        <authorList>
            <person name="de Groot N.N."/>
        </authorList>
    </citation>
    <scope>NUCLEOTIDE SEQUENCE [LARGE SCALE GENOMIC DNA]</scope>
    <source>
        <strain evidence="2 3">DSM 21001</strain>
    </source>
</reference>
<gene>
    <name evidence="2" type="ORF">SAMN05421771_4030</name>
</gene>
<dbReference type="PANTHER" id="PTHR18964">
    <property type="entry name" value="ROK (REPRESSOR, ORF, KINASE) FAMILY"/>
    <property type="match status" value="1"/>
</dbReference>
<organism evidence="2 3">
    <name type="scientific">Granulicella pectinivorans</name>
    <dbReference type="NCBI Taxonomy" id="474950"/>
    <lineage>
        <taxon>Bacteria</taxon>
        <taxon>Pseudomonadati</taxon>
        <taxon>Acidobacteriota</taxon>
        <taxon>Terriglobia</taxon>
        <taxon>Terriglobales</taxon>
        <taxon>Acidobacteriaceae</taxon>
        <taxon>Granulicella</taxon>
    </lineage>
</organism>
<dbReference type="InterPro" id="IPR000600">
    <property type="entry name" value="ROK"/>
</dbReference>
<sequence length="325" mass="33202">MQQQLSPSYAVAQSGYVVGVDLGGTNLRLALADREGRIVGQWSTGTAGIREPAAIVTLIVGGVEELLARGAVARSELVAIAAGAPGVTDVHNGIVIVTSYLMGWRDVPLRALLEEALGVPAAVDNDVNIAALGESIDGSAKGHPDFVFLAIGSGVGAGIVLRGKVFHGMGWSAGEIGYMLVPGTSEEPVGHGKPGALESLVGGEGIKASWQAAWSAEKTALPLTLTATQVFDHAVAGDALAKTILDQAARTLAYAIYDMALILNCELFVLGGGVGMNPVLLAATEAVLAKHVAHVRPKVALSALGTDAQVIGAVRLAIETAVRTI</sequence>
<dbReference type="PANTHER" id="PTHR18964:SF149">
    <property type="entry name" value="BIFUNCTIONAL UDP-N-ACETYLGLUCOSAMINE 2-EPIMERASE_N-ACETYLMANNOSAMINE KINASE"/>
    <property type="match status" value="1"/>
</dbReference>
<keyword evidence="3" id="KW-1185">Reference proteome</keyword>
<comment type="similarity">
    <text evidence="1">Belongs to the ROK (NagC/XylR) family.</text>
</comment>
<keyword evidence="2" id="KW-0808">Transferase</keyword>
<dbReference type="RefSeq" id="WP_089843181.1">
    <property type="nucleotide sequence ID" value="NZ_FOZL01000002.1"/>
</dbReference>
<dbReference type="SUPFAM" id="SSF53067">
    <property type="entry name" value="Actin-like ATPase domain"/>
    <property type="match status" value="1"/>
</dbReference>
<proteinExistence type="inferred from homology"/>
<evidence type="ECO:0000313" key="3">
    <source>
        <dbReference type="Proteomes" id="UP000199024"/>
    </source>
</evidence>
<dbReference type="STRING" id="474950.SAMN05421771_4030"/>
<name>A0A1I6MZW3_9BACT</name>
<dbReference type="AlphaFoldDB" id="A0A1I6MZW3"/>
<dbReference type="GO" id="GO:0016301">
    <property type="term" value="F:kinase activity"/>
    <property type="evidence" value="ECO:0007669"/>
    <property type="project" value="UniProtKB-KW"/>
</dbReference>
<evidence type="ECO:0000313" key="2">
    <source>
        <dbReference type="EMBL" id="SFS21078.1"/>
    </source>
</evidence>
<keyword evidence="2" id="KW-0418">Kinase</keyword>
<accession>A0A1I6MZW3</accession>
<dbReference type="OrthoDB" id="9810372at2"/>
<dbReference type="Proteomes" id="UP000199024">
    <property type="component" value="Unassembled WGS sequence"/>
</dbReference>
<dbReference type="Gene3D" id="3.30.420.40">
    <property type="match status" value="2"/>
</dbReference>
<dbReference type="Pfam" id="PF00480">
    <property type="entry name" value="ROK"/>
    <property type="match status" value="1"/>
</dbReference>